<dbReference type="GO" id="GO:0005737">
    <property type="term" value="C:cytoplasm"/>
    <property type="evidence" value="ECO:0007669"/>
    <property type="project" value="UniProtKB-SubCell"/>
</dbReference>
<dbReference type="GO" id="GO:0006913">
    <property type="term" value="P:nucleocytoplasmic transport"/>
    <property type="evidence" value="ECO:0007669"/>
    <property type="project" value="UniProtKB-UniRule"/>
</dbReference>
<dbReference type="InterPro" id="IPR018222">
    <property type="entry name" value="Nuclear_transport_factor_2_euk"/>
</dbReference>
<dbReference type="EMBL" id="KI545985">
    <property type="protein sequence ID" value="EST48461.1"/>
    <property type="molecule type" value="Genomic_DNA"/>
</dbReference>
<evidence type="ECO:0000313" key="3">
    <source>
        <dbReference type="EMBL" id="EST48461.1"/>
    </source>
</evidence>
<comment type="subcellular location">
    <subcellularLocation>
        <location evidence="1">Cytoplasm</location>
    </subcellularLocation>
    <subcellularLocation>
        <location evidence="1">Nucleus</location>
    </subcellularLocation>
</comment>
<evidence type="ECO:0000313" key="5">
    <source>
        <dbReference type="Proteomes" id="UP000018208"/>
    </source>
</evidence>
<dbReference type="SUPFAM" id="SSF54427">
    <property type="entry name" value="NTF2-like"/>
    <property type="match status" value="1"/>
</dbReference>
<keyword evidence="5" id="KW-1185">Reference proteome</keyword>
<accession>V6LXL7</accession>
<dbReference type="AlphaFoldDB" id="V6LXL7"/>
<dbReference type="InterPro" id="IPR002075">
    <property type="entry name" value="NTF2_dom"/>
</dbReference>
<dbReference type="InterPro" id="IPR032710">
    <property type="entry name" value="NTF2-like_dom_sf"/>
</dbReference>
<reference evidence="4" key="2">
    <citation type="submission" date="2020-12" db="EMBL/GenBank/DDBJ databases">
        <title>New Spironucleus salmonicida genome in near-complete chromosomes.</title>
        <authorList>
            <person name="Xu F."/>
            <person name="Kurt Z."/>
            <person name="Jimenez-Gonzalez A."/>
            <person name="Astvaldsson A."/>
            <person name="Andersson J.O."/>
            <person name="Svard S.G."/>
        </authorList>
    </citation>
    <scope>NUCLEOTIDE SEQUENCE</scope>
    <source>
        <strain evidence="4">ATCC 50377</strain>
    </source>
</reference>
<keyword evidence="1" id="KW-0813">Transport</keyword>
<keyword evidence="1" id="KW-0539">Nucleus</keyword>
<dbReference type="Pfam" id="PF02136">
    <property type="entry name" value="NTF2"/>
    <property type="match status" value="1"/>
</dbReference>
<sequence>MADVQQLAQQFTQFFYQTFSVRANRNQLVTMYAPTAQLNYNGRTYNGQEGANTLFMNNFQLGDMQVNPIQVSSVSAAGGALVSTYCEFQEASGMKGTFCQSFILLPDATGNITIGGDIFAVNM</sequence>
<dbReference type="GO" id="GO:0051028">
    <property type="term" value="P:mRNA transport"/>
    <property type="evidence" value="ECO:0007669"/>
    <property type="project" value="UniProtKB-UniRule"/>
</dbReference>
<evidence type="ECO:0000259" key="2">
    <source>
        <dbReference type="PROSITE" id="PS50177"/>
    </source>
</evidence>
<comment type="function">
    <text evidence="1">Has a role in nuclear-cytoplasmic transport of proteins and mRNAs.</text>
</comment>
<dbReference type="Gene3D" id="3.10.450.50">
    <property type="match status" value="1"/>
</dbReference>
<feature type="domain" description="NTF2" evidence="2">
    <location>
        <begin position="7"/>
        <end position="121"/>
    </location>
</feature>
<keyword evidence="1" id="KW-0963">Cytoplasm</keyword>
<dbReference type="Proteomes" id="UP000018208">
    <property type="component" value="Unassembled WGS sequence"/>
</dbReference>
<organism evidence="3">
    <name type="scientific">Spironucleus salmonicida</name>
    <dbReference type="NCBI Taxonomy" id="348837"/>
    <lineage>
        <taxon>Eukaryota</taxon>
        <taxon>Metamonada</taxon>
        <taxon>Diplomonadida</taxon>
        <taxon>Hexamitidae</taxon>
        <taxon>Hexamitinae</taxon>
        <taxon>Spironucleus</taxon>
    </lineage>
</organism>
<dbReference type="InterPro" id="IPR045875">
    <property type="entry name" value="NTF2"/>
</dbReference>
<dbReference type="GO" id="GO:0015031">
    <property type="term" value="P:protein transport"/>
    <property type="evidence" value="ECO:0007669"/>
    <property type="project" value="UniProtKB-KW"/>
</dbReference>
<dbReference type="EMBL" id="AUWU02000008">
    <property type="protein sequence ID" value="KAH0570306.1"/>
    <property type="molecule type" value="Genomic_DNA"/>
</dbReference>
<keyword evidence="1" id="KW-0653">Protein transport</keyword>
<evidence type="ECO:0000313" key="4">
    <source>
        <dbReference type="EMBL" id="KAH0570306.1"/>
    </source>
</evidence>
<name>V6LXL7_9EUKA</name>
<reference evidence="3 4" key="1">
    <citation type="journal article" date="2014" name="PLoS Genet.">
        <title>The Genome of Spironucleus salmonicida Highlights a Fish Pathogen Adapted to Fluctuating Environments.</title>
        <authorList>
            <person name="Xu F."/>
            <person name="Jerlstrom-Hultqvist J."/>
            <person name="Einarsson E."/>
            <person name="Astvaldsson A."/>
            <person name="Svard S.G."/>
            <person name="Andersson J.O."/>
        </authorList>
    </citation>
    <scope>NUCLEOTIDE SEQUENCE</scope>
    <source>
        <strain evidence="4">ATCC 50377</strain>
    </source>
</reference>
<dbReference type="GO" id="GO:0005634">
    <property type="term" value="C:nucleus"/>
    <property type="evidence" value="ECO:0007669"/>
    <property type="project" value="UniProtKB-SubCell"/>
</dbReference>
<proteinExistence type="predicted"/>
<dbReference type="VEuPathDB" id="GiardiaDB:SS50377_28281"/>
<protein>
    <recommendedName>
        <fullName evidence="1">Nuclear transport factor 2</fullName>
        <shortName evidence="1">NTF-2</shortName>
    </recommendedName>
</protein>
<gene>
    <name evidence="3" type="ORF">SS50377_11410</name>
    <name evidence="4" type="ORF">SS50377_28281</name>
</gene>
<dbReference type="PANTHER" id="PTHR12612">
    <property type="entry name" value="NUCLEAR TRANSPORT FACTOR 2"/>
    <property type="match status" value="1"/>
</dbReference>
<dbReference type="PROSITE" id="PS50177">
    <property type="entry name" value="NTF2_DOMAIN"/>
    <property type="match status" value="1"/>
</dbReference>
<evidence type="ECO:0000256" key="1">
    <source>
        <dbReference type="RuleBase" id="RU369002"/>
    </source>
</evidence>